<dbReference type="RefSeq" id="WP_184335512.1">
    <property type="nucleotide sequence ID" value="NZ_JACHHZ010000006.1"/>
</dbReference>
<dbReference type="Pfam" id="PF06224">
    <property type="entry name" value="AlkZ-like"/>
    <property type="match status" value="1"/>
</dbReference>
<comment type="caution">
    <text evidence="1">The sequence shown here is derived from an EMBL/GenBank/DDBJ whole genome shotgun (WGS) entry which is preliminary data.</text>
</comment>
<organism evidence="1 2">
    <name type="scientific">Povalibacter uvarum</name>
    <dbReference type="NCBI Taxonomy" id="732238"/>
    <lineage>
        <taxon>Bacteria</taxon>
        <taxon>Pseudomonadati</taxon>
        <taxon>Pseudomonadota</taxon>
        <taxon>Gammaproteobacteria</taxon>
        <taxon>Steroidobacterales</taxon>
        <taxon>Steroidobacteraceae</taxon>
        <taxon>Povalibacter</taxon>
    </lineage>
</organism>
<proteinExistence type="predicted"/>
<evidence type="ECO:0000313" key="1">
    <source>
        <dbReference type="EMBL" id="MBB6096139.1"/>
    </source>
</evidence>
<gene>
    <name evidence="1" type="ORF">HNQ60_005030</name>
</gene>
<dbReference type="Proteomes" id="UP000588068">
    <property type="component" value="Unassembled WGS sequence"/>
</dbReference>
<evidence type="ECO:0000313" key="2">
    <source>
        <dbReference type="Proteomes" id="UP000588068"/>
    </source>
</evidence>
<accession>A0A841HV59</accession>
<name>A0A841HV59_9GAMM</name>
<sequence>MTLAALRLRNQFIQGSRLDDPAEIVRALCAVQAQDYYASLWAIGLRSRNLVDTDVEKAIAGRRIVRTWPMRGTLHFVAAEDARWMIDLLGPRILARNAARLRREFSIDRRVITRATKVVEAALRGGVLTRDGVYEQLDAAKIPTDRQRGLHLTWWLANEGVICCGPRSGKQPTFVLFDEWVPRTPAMARDEALIQLARRYFAHHGPATAADFSWWSGITMTDATSSIESIQAQLTRRTIGDATYWSQKSATARNKGSCYLLPVYDELTVGYADRSAVLGPTHANNPAAGHGIFRAPILIDGMIVGSWTRQLRRDGVEIEAIPFGKFSRAQKDSIEEAAERYGKFVRATPKVRYRQTVRSAAGARM</sequence>
<dbReference type="PANTHER" id="PTHR38479">
    <property type="entry name" value="LMO0824 PROTEIN"/>
    <property type="match status" value="1"/>
</dbReference>
<dbReference type="InterPro" id="IPR009351">
    <property type="entry name" value="AlkZ-like"/>
</dbReference>
<reference evidence="1 2" key="1">
    <citation type="submission" date="2020-08" db="EMBL/GenBank/DDBJ databases">
        <title>Genomic Encyclopedia of Type Strains, Phase IV (KMG-IV): sequencing the most valuable type-strain genomes for metagenomic binning, comparative biology and taxonomic classification.</title>
        <authorList>
            <person name="Goeker M."/>
        </authorList>
    </citation>
    <scope>NUCLEOTIDE SEQUENCE [LARGE SCALE GENOMIC DNA]</scope>
    <source>
        <strain evidence="1 2">DSM 26723</strain>
    </source>
</reference>
<dbReference type="AlphaFoldDB" id="A0A841HV59"/>
<protein>
    <recommendedName>
        <fullName evidence="3">Winged helix DNA-binding domain-containing protein</fullName>
    </recommendedName>
</protein>
<dbReference type="PANTHER" id="PTHR38479:SF2">
    <property type="entry name" value="WINGED HELIX DNA-BINDING DOMAIN-CONTAINING PROTEIN"/>
    <property type="match status" value="1"/>
</dbReference>
<dbReference type="EMBL" id="JACHHZ010000006">
    <property type="protein sequence ID" value="MBB6096139.1"/>
    <property type="molecule type" value="Genomic_DNA"/>
</dbReference>
<keyword evidence="2" id="KW-1185">Reference proteome</keyword>
<evidence type="ECO:0008006" key="3">
    <source>
        <dbReference type="Google" id="ProtNLM"/>
    </source>
</evidence>